<evidence type="ECO:0000259" key="3">
    <source>
        <dbReference type="Pfam" id="PF01557"/>
    </source>
</evidence>
<keyword evidence="4" id="KW-0456">Lyase</keyword>
<evidence type="ECO:0000256" key="2">
    <source>
        <dbReference type="ARBA" id="ARBA00022723"/>
    </source>
</evidence>
<comment type="similarity">
    <text evidence="1">Belongs to the FAH family.</text>
</comment>
<dbReference type="GO" id="GO:0046872">
    <property type="term" value="F:metal ion binding"/>
    <property type="evidence" value="ECO:0007669"/>
    <property type="project" value="UniProtKB-KW"/>
</dbReference>
<proteinExistence type="inferred from homology"/>
<dbReference type="Pfam" id="PF01557">
    <property type="entry name" value="FAA_hydrolase"/>
    <property type="match status" value="1"/>
</dbReference>
<dbReference type="InterPro" id="IPR036663">
    <property type="entry name" value="Fumarylacetoacetase_C_sf"/>
</dbReference>
<dbReference type="InterPro" id="IPR051121">
    <property type="entry name" value="FAH"/>
</dbReference>
<dbReference type="EMBL" id="CYSR01000010">
    <property type="protein sequence ID" value="CUH98806.1"/>
    <property type="molecule type" value="Genomic_DNA"/>
</dbReference>
<dbReference type="InterPro" id="IPR011234">
    <property type="entry name" value="Fumarylacetoacetase-like_C"/>
</dbReference>
<dbReference type="GO" id="GO:0016853">
    <property type="term" value="F:isomerase activity"/>
    <property type="evidence" value="ECO:0007669"/>
    <property type="project" value="UniProtKB-ARBA"/>
</dbReference>
<dbReference type="PANTHER" id="PTHR42796">
    <property type="entry name" value="FUMARYLACETOACETATE HYDROLASE DOMAIN-CONTAINING PROTEIN 2A-RELATED"/>
    <property type="match status" value="1"/>
</dbReference>
<sequence>MKLLRYRIGGDVRPGLLDSAGAVRDLSAHVPDITGAVLDDATLARLAALDPQTLPLVPGTPDLAPCVGQPGKFLGIGLNYTDHAEEMDMALPEHPILFLKATSSITGANDDVILPRGSVASDWEVELGVVIGTAAKYVPEAEALDHVAGYCVINDVSERDFQTKLTGQWTKGKSCDTFGPVGPWLVTRDEVPDPQTLWLTCDVNGERRQTGSTRTMVFTVAQIIAHLSQLMTLHPGDVIATGTPPGVGMGIKPAPVYLKPGDVMRLEIEGLGVQTQTVRAAS</sequence>
<keyword evidence="2" id="KW-0479">Metal-binding</keyword>
<reference evidence="4 5" key="1">
    <citation type="submission" date="2015-09" db="EMBL/GenBank/DDBJ databases">
        <authorList>
            <consortium name="Swine Surveillance"/>
        </authorList>
    </citation>
    <scope>NUCLEOTIDE SEQUENCE [LARGE SCALE GENOMIC DNA]</scope>
    <source>
        <strain evidence="4 5">CECT 8399</strain>
    </source>
</reference>
<name>A0A0P1H7N5_9RHOB</name>
<dbReference type="STRING" id="1396826.PHA8399_00921"/>
<dbReference type="AlphaFoldDB" id="A0A0P1H7N5"/>
<accession>A0A0P1H7N5</accession>
<dbReference type="Gene3D" id="3.90.850.10">
    <property type="entry name" value="Fumarylacetoacetase-like, C-terminal domain"/>
    <property type="match status" value="1"/>
</dbReference>
<dbReference type="FunFam" id="3.90.850.10:FF:000002">
    <property type="entry name" value="2-hydroxyhepta-2,4-diene-1,7-dioate isomerase"/>
    <property type="match status" value="1"/>
</dbReference>
<dbReference type="GO" id="GO:0019752">
    <property type="term" value="P:carboxylic acid metabolic process"/>
    <property type="evidence" value="ECO:0007669"/>
    <property type="project" value="UniProtKB-ARBA"/>
</dbReference>
<gene>
    <name evidence="4" type="ORF">PHA8399_00921</name>
</gene>
<dbReference type="PANTHER" id="PTHR42796:SF4">
    <property type="entry name" value="FUMARYLACETOACETATE HYDROLASE DOMAIN-CONTAINING PROTEIN 2A"/>
    <property type="match status" value="1"/>
</dbReference>
<feature type="domain" description="Fumarylacetoacetase-like C-terminal" evidence="3">
    <location>
        <begin position="73"/>
        <end position="279"/>
    </location>
</feature>
<dbReference type="RefSeq" id="WP_058285004.1">
    <property type="nucleotide sequence ID" value="NZ_CYSR01000010.1"/>
</dbReference>
<protein>
    <submittedName>
        <fullName evidence="4">Ureidoglycolate lyase</fullName>
        <ecNumber evidence="4">4.3.2.3</ecNumber>
    </submittedName>
</protein>
<organism evidence="4 5">
    <name type="scientific">Leisingera aquaemixtae</name>
    <dbReference type="NCBI Taxonomy" id="1396826"/>
    <lineage>
        <taxon>Bacteria</taxon>
        <taxon>Pseudomonadati</taxon>
        <taxon>Pseudomonadota</taxon>
        <taxon>Alphaproteobacteria</taxon>
        <taxon>Rhodobacterales</taxon>
        <taxon>Roseobacteraceae</taxon>
        <taxon>Leisingera</taxon>
    </lineage>
</organism>
<evidence type="ECO:0000313" key="5">
    <source>
        <dbReference type="Proteomes" id="UP000051326"/>
    </source>
</evidence>
<dbReference type="GO" id="GO:0050385">
    <property type="term" value="F:ureidoglycolate lyase activity"/>
    <property type="evidence" value="ECO:0007669"/>
    <property type="project" value="UniProtKB-EC"/>
</dbReference>
<dbReference type="EC" id="4.3.2.3" evidence="4"/>
<evidence type="ECO:0000313" key="4">
    <source>
        <dbReference type="EMBL" id="CUH98806.1"/>
    </source>
</evidence>
<evidence type="ECO:0000256" key="1">
    <source>
        <dbReference type="ARBA" id="ARBA00010211"/>
    </source>
</evidence>
<dbReference type="Proteomes" id="UP000051326">
    <property type="component" value="Unassembled WGS sequence"/>
</dbReference>
<dbReference type="SUPFAM" id="SSF56529">
    <property type="entry name" value="FAH"/>
    <property type="match status" value="1"/>
</dbReference>